<feature type="chain" id="PRO_5015413484" description="Lipoprotein" evidence="1">
    <location>
        <begin position="20"/>
        <end position="123"/>
    </location>
</feature>
<reference evidence="2 3" key="1">
    <citation type="submission" date="2018-02" db="EMBL/GenBank/DDBJ databases">
        <title>The draft genome of Sphingobacterium sp. 5JN-11.</title>
        <authorList>
            <person name="Liu L."/>
            <person name="Li L."/>
            <person name="Liang L."/>
            <person name="Zhang X."/>
            <person name="Wang T."/>
        </authorList>
    </citation>
    <scope>NUCLEOTIDE SEQUENCE [LARGE SCALE GENOMIC DNA]</scope>
    <source>
        <strain evidence="2 3">5JN-11</strain>
    </source>
</reference>
<gene>
    <name evidence="2" type="ORF">C5745_05690</name>
</gene>
<dbReference type="OrthoDB" id="1445370at2"/>
<protein>
    <recommendedName>
        <fullName evidence="4">Lipoprotein</fullName>
    </recommendedName>
</protein>
<dbReference type="EMBL" id="PVBQ01000003">
    <property type="protein sequence ID" value="PRD48684.1"/>
    <property type="molecule type" value="Genomic_DNA"/>
</dbReference>
<dbReference type="AlphaFoldDB" id="A0A2S9J7E2"/>
<evidence type="ECO:0008006" key="4">
    <source>
        <dbReference type="Google" id="ProtNLM"/>
    </source>
</evidence>
<dbReference type="RefSeq" id="WP_105716004.1">
    <property type="nucleotide sequence ID" value="NZ_PVBQ01000003.1"/>
</dbReference>
<dbReference type="Proteomes" id="UP000239711">
    <property type="component" value="Unassembled WGS sequence"/>
</dbReference>
<comment type="caution">
    <text evidence="2">The sequence shown here is derived from an EMBL/GenBank/DDBJ whole genome shotgun (WGS) entry which is preliminary data.</text>
</comment>
<proteinExistence type="predicted"/>
<evidence type="ECO:0000256" key="1">
    <source>
        <dbReference type="SAM" id="SignalP"/>
    </source>
</evidence>
<evidence type="ECO:0000313" key="2">
    <source>
        <dbReference type="EMBL" id="PRD48684.1"/>
    </source>
</evidence>
<accession>A0A2S9J7E2</accession>
<feature type="signal peptide" evidence="1">
    <location>
        <begin position="1"/>
        <end position="19"/>
    </location>
</feature>
<sequence length="123" mass="13003">MRKTATKSVKLVLITSVLASCAPSKNQQDNDGRQRIFMRADTTAAYTEVTDNYTQGHSGGGMGSSLLWFMAFRHLSGGFGYANNSLHPQSVAGNNAAKAAAYQAQRGGFGRSAASTTRSSYGS</sequence>
<keyword evidence="1" id="KW-0732">Signal</keyword>
<dbReference type="PROSITE" id="PS51257">
    <property type="entry name" value="PROKAR_LIPOPROTEIN"/>
    <property type="match status" value="1"/>
</dbReference>
<keyword evidence="3" id="KW-1185">Reference proteome</keyword>
<evidence type="ECO:0000313" key="3">
    <source>
        <dbReference type="Proteomes" id="UP000239711"/>
    </source>
</evidence>
<name>A0A2S9J7E2_9SPHI</name>
<organism evidence="2 3">
    <name type="scientific">Sphingobacterium haloxyli</name>
    <dbReference type="NCBI Taxonomy" id="2100533"/>
    <lineage>
        <taxon>Bacteria</taxon>
        <taxon>Pseudomonadati</taxon>
        <taxon>Bacteroidota</taxon>
        <taxon>Sphingobacteriia</taxon>
        <taxon>Sphingobacteriales</taxon>
        <taxon>Sphingobacteriaceae</taxon>
        <taxon>Sphingobacterium</taxon>
    </lineage>
</organism>